<evidence type="ECO:0000313" key="1">
    <source>
        <dbReference type="EMBL" id="CAJ0576536.1"/>
    </source>
</evidence>
<protein>
    <submittedName>
        <fullName evidence="1">Uncharacterized protein</fullName>
    </submittedName>
</protein>
<dbReference type="Proteomes" id="UP001177023">
    <property type="component" value="Unassembled WGS sequence"/>
</dbReference>
<dbReference type="EMBL" id="CATQJA010002644">
    <property type="protein sequence ID" value="CAJ0576536.1"/>
    <property type="molecule type" value="Genomic_DNA"/>
</dbReference>
<sequence length="225" mass="24759">MRLEIILFSAIFVLVIGQEAPGEPDITEDTKKKIEEEEAALSPEAKDFVNKVKTAIMTVQNQSGSVPPSPDQIENALGTIRSELETNPTLKAEVEKFDQDVSAALESDANVGEKVKEAKTMAMNAVKPQRRRRQAAAMDHKMPELTPEQKASIDEAMAALSQENPAAGQMATEMKAIMSNNALTHKEKMEQMKTLRNSQADPTVVSALDAFEQKIRQMLRPANKV</sequence>
<keyword evidence="2" id="KW-1185">Reference proteome</keyword>
<reference evidence="1" key="1">
    <citation type="submission" date="2023-06" db="EMBL/GenBank/DDBJ databases">
        <authorList>
            <person name="Delattre M."/>
        </authorList>
    </citation>
    <scope>NUCLEOTIDE SEQUENCE</scope>
    <source>
        <strain evidence="1">AF72</strain>
    </source>
</reference>
<accession>A0AA36CWD4</accession>
<feature type="non-terminal residue" evidence="1">
    <location>
        <position position="1"/>
    </location>
</feature>
<organism evidence="1 2">
    <name type="scientific">Mesorhabditis spiculigera</name>
    <dbReference type="NCBI Taxonomy" id="96644"/>
    <lineage>
        <taxon>Eukaryota</taxon>
        <taxon>Metazoa</taxon>
        <taxon>Ecdysozoa</taxon>
        <taxon>Nematoda</taxon>
        <taxon>Chromadorea</taxon>
        <taxon>Rhabditida</taxon>
        <taxon>Rhabditina</taxon>
        <taxon>Rhabditomorpha</taxon>
        <taxon>Rhabditoidea</taxon>
        <taxon>Rhabditidae</taxon>
        <taxon>Mesorhabditinae</taxon>
        <taxon>Mesorhabditis</taxon>
    </lineage>
</organism>
<evidence type="ECO:0000313" key="2">
    <source>
        <dbReference type="Proteomes" id="UP001177023"/>
    </source>
</evidence>
<proteinExistence type="predicted"/>
<comment type="caution">
    <text evidence="1">The sequence shown here is derived from an EMBL/GenBank/DDBJ whole genome shotgun (WGS) entry which is preliminary data.</text>
</comment>
<gene>
    <name evidence="1" type="ORF">MSPICULIGERA_LOCUS14827</name>
</gene>
<name>A0AA36CWD4_9BILA</name>
<dbReference type="AlphaFoldDB" id="A0AA36CWD4"/>